<reference evidence="1 2" key="1">
    <citation type="submission" date="2018-11" db="EMBL/GenBank/DDBJ databases">
        <authorList>
            <consortium name="Pathogen Informatics"/>
        </authorList>
    </citation>
    <scope>NUCLEOTIDE SEQUENCE [LARGE SCALE GENOMIC DNA]</scope>
    <source>
        <strain evidence="1 2">Zambia</strain>
    </source>
</reference>
<name>A0A183NCK7_9TREM</name>
<evidence type="ECO:0000313" key="2">
    <source>
        <dbReference type="Proteomes" id="UP000277204"/>
    </source>
</evidence>
<keyword evidence="2" id="KW-1185">Reference proteome</keyword>
<accession>A0A183NCK7</accession>
<proteinExistence type="predicted"/>
<protein>
    <submittedName>
        <fullName evidence="1">Uncharacterized protein</fullName>
    </submittedName>
</protein>
<evidence type="ECO:0000313" key="1">
    <source>
        <dbReference type="EMBL" id="VDP57876.1"/>
    </source>
</evidence>
<dbReference type="AlphaFoldDB" id="A0A183NCK7"/>
<sequence length="82" mass="9380">MKTWISEGKHSIQWTAQNELDDLEIADDLILLLHTHEQMQMKTTSVAAASTIEDSMELKTTFNQYQSENLQYECQGSSTVRS</sequence>
<organism evidence="1 2">
    <name type="scientific">Schistosoma margrebowiei</name>
    <dbReference type="NCBI Taxonomy" id="48269"/>
    <lineage>
        <taxon>Eukaryota</taxon>
        <taxon>Metazoa</taxon>
        <taxon>Spiralia</taxon>
        <taxon>Lophotrochozoa</taxon>
        <taxon>Platyhelminthes</taxon>
        <taxon>Trematoda</taxon>
        <taxon>Digenea</taxon>
        <taxon>Strigeidida</taxon>
        <taxon>Schistosomatoidea</taxon>
        <taxon>Schistosomatidae</taxon>
        <taxon>Schistosoma</taxon>
    </lineage>
</organism>
<dbReference type="Proteomes" id="UP000277204">
    <property type="component" value="Unassembled WGS sequence"/>
</dbReference>
<dbReference type="EMBL" id="UZAI01022395">
    <property type="protein sequence ID" value="VDP57876.1"/>
    <property type="molecule type" value="Genomic_DNA"/>
</dbReference>
<gene>
    <name evidence="1" type="ORF">SMRZ_LOCUS26032</name>
</gene>